<gene>
    <name evidence="2" type="ORF">SAMN05660420_03284</name>
</gene>
<dbReference type="Proteomes" id="UP000199409">
    <property type="component" value="Unassembled WGS sequence"/>
</dbReference>
<evidence type="ECO:0000313" key="3">
    <source>
        <dbReference type="Proteomes" id="UP000199409"/>
    </source>
</evidence>
<dbReference type="PANTHER" id="PTHR35795:SF1">
    <property type="entry name" value="BIS(5'-NUCLEOSYL)-TETRAPHOSPHATASE, SYMMETRICAL"/>
    <property type="match status" value="1"/>
</dbReference>
<accession>A0A1H4EA86</accession>
<name>A0A1H4EA86_9BACT</name>
<dbReference type="InterPro" id="IPR006674">
    <property type="entry name" value="HD_domain"/>
</dbReference>
<dbReference type="OrthoDB" id="1722553at2"/>
<dbReference type="SUPFAM" id="SSF109604">
    <property type="entry name" value="HD-domain/PDEase-like"/>
    <property type="match status" value="1"/>
</dbReference>
<dbReference type="InterPro" id="IPR051094">
    <property type="entry name" value="Diverse_Catalytic_Enzymes"/>
</dbReference>
<keyword evidence="3" id="KW-1185">Reference proteome</keyword>
<reference evidence="2 3" key="1">
    <citation type="submission" date="2016-10" db="EMBL/GenBank/DDBJ databases">
        <authorList>
            <person name="de Groot N.N."/>
        </authorList>
    </citation>
    <scope>NUCLEOTIDE SEQUENCE [LARGE SCALE GENOMIC DNA]</scope>
    <source>
        <strain evidence="2 3">DSM 7343</strain>
    </source>
</reference>
<dbReference type="AlphaFoldDB" id="A0A1H4EA86"/>
<dbReference type="PANTHER" id="PTHR35795">
    <property type="entry name" value="SLR1885 PROTEIN"/>
    <property type="match status" value="1"/>
</dbReference>
<dbReference type="NCBIfam" id="TIGR00277">
    <property type="entry name" value="HDIG"/>
    <property type="match status" value="1"/>
</dbReference>
<dbReference type="Pfam" id="PF01966">
    <property type="entry name" value="HD"/>
    <property type="match status" value="1"/>
</dbReference>
<dbReference type="InterPro" id="IPR006675">
    <property type="entry name" value="HDIG_dom"/>
</dbReference>
<sequence>MKRICHPIEIINKYYAKNPQARQILLDHSRLVTRRALKIGRYLQTQGEPVDLQFLAQAAMLHDIGMIKTNTPELGCHGKAPYLQHGIRGKEILEEEGLFQHARVSERHTGVGLTAKDISKQHLPLPVQDMRPETLEEQIICYADLFYSKGVKNRNREKTHQRVRDKLIKYGKSKVNIFDQWHKKFEPE</sequence>
<organism evidence="2 3">
    <name type="scientific">Desulfuromusa kysingii</name>
    <dbReference type="NCBI Taxonomy" id="37625"/>
    <lineage>
        <taxon>Bacteria</taxon>
        <taxon>Pseudomonadati</taxon>
        <taxon>Thermodesulfobacteriota</taxon>
        <taxon>Desulfuromonadia</taxon>
        <taxon>Desulfuromonadales</taxon>
        <taxon>Geopsychrobacteraceae</taxon>
        <taxon>Desulfuromusa</taxon>
    </lineage>
</organism>
<dbReference type="STRING" id="37625.SAMN05660420_03284"/>
<dbReference type="EMBL" id="FNQN01000014">
    <property type="protein sequence ID" value="SEA81719.1"/>
    <property type="molecule type" value="Genomic_DNA"/>
</dbReference>
<feature type="domain" description="HD" evidence="1">
    <location>
        <begin position="26"/>
        <end position="145"/>
    </location>
</feature>
<protein>
    <recommendedName>
        <fullName evidence="1">HD domain-containing protein</fullName>
    </recommendedName>
</protein>
<dbReference type="Gene3D" id="1.10.3210.10">
    <property type="entry name" value="Hypothetical protein af1432"/>
    <property type="match status" value="1"/>
</dbReference>
<dbReference type="RefSeq" id="WP_092350849.1">
    <property type="nucleotide sequence ID" value="NZ_FNQN01000014.1"/>
</dbReference>
<proteinExistence type="predicted"/>
<evidence type="ECO:0000313" key="2">
    <source>
        <dbReference type="EMBL" id="SEA81719.1"/>
    </source>
</evidence>
<evidence type="ECO:0000259" key="1">
    <source>
        <dbReference type="Pfam" id="PF01966"/>
    </source>
</evidence>
<dbReference type="CDD" id="cd00077">
    <property type="entry name" value="HDc"/>
    <property type="match status" value="1"/>
</dbReference>
<dbReference type="InterPro" id="IPR003607">
    <property type="entry name" value="HD/PDEase_dom"/>
</dbReference>